<reference evidence="4" key="1">
    <citation type="submission" date="2020-11" db="EMBL/GenBank/DDBJ databases">
        <authorList>
            <person name="Tran Van P."/>
        </authorList>
    </citation>
    <scope>NUCLEOTIDE SEQUENCE</scope>
</reference>
<dbReference type="InterPro" id="IPR032675">
    <property type="entry name" value="LRR_dom_sf"/>
</dbReference>
<dbReference type="EMBL" id="OC858592">
    <property type="protein sequence ID" value="CAD7626646.1"/>
    <property type="molecule type" value="Genomic_DNA"/>
</dbReference>
<dbReference type="Pfam" id="PF00646">
    <property type="entry name" value="F-box"/>
    <property type="match status" value="1"/>
</dbReference>
<dbReference type="OrthoDB" id="423607at2759"/>
<dbReference type="PROSITE" id="PS50181">
    <property type="entry name" value="FBOX"/>
    <property type="match status" value="1"/>
</dbReference>
<gene>
    <name evidence="4" type="ORF">OSB1V03_LOCUS7079</name>
</gene>
<dbReference type="SMART" id="SM00367">
    <property type="entry name" value="LRR_CC"/>
    <property type="match status" value="3"/>
</dbReference>
<dbReference type="Gene3D" id="1.20.1280.50">
    <property type="match status" value="1"/>
</dbReference>
<dbReference type="SUPFAM" id="SSF81383">
    <property type="entry name" value="F-box domain"/>
    <property type="match status" value="1"/>
</dbReference>
<dbReference type="Proteomes" id="UP000759131">
    <property type="component" value="Unassembled WGS sequence"/>
</dbReference>
<evidence type="ECO:0000313" key="5">
    <source>
        <dbReference type="Proteomes" id="UP000759131"/>
    </source>
</evidence>
<dbReference type="PANTHER" id="PTHR13318">
    <property type="entry name" value="PARTNER OF PAIRED, ISOFORM B-RELATED"/>
    <property type="match status" value="1"/>
</dbReference>
<dbReference type="AlphaFoldDB" id="A0A7R9PZG8"/>
<feature type="domain" description="F-box" evidence="3">
    <location>
        <begin position="50"/>
        <end position="97"/>
    </location>
</feature>
<dbReference type="SUPFAM" id="SSF52047">
    <property type="entry name" value="RNI-like"/>
    <property type="match status" value="1"/>
</dbReference>
<organism evidence="4">
    <name type="scientific">Medioppia subpectinata</name>
    <dbReference type="NCBI Taxonomy" id="1979941"/>
    <lineage>
        <taxon>Eukaryota</taxon>
        <taxon>Metazoa</taxon>
        <taxon>Ecdysozoa</taxon>
        <taxon>Arthropoda</taxon>
        <taxon>Chelicerata</taxon>
        <taxon>Arachnida</taxon>
        <taxon>Acari</taxon>
        <taxon>Acariformes</taxon>
        <taxon>Sarcoptiformes</taxon>
        <taxon>Oribatida</taxon>
        <taxon>Brachypylina</taxon>
        <taxon>Oppioidea</taxon>
        <taxon>Oppiidae</taxon>
        <taxon>Medioppia</taxon>
    </lineage>
</organism>
<feature type="region of interest" description="Disordered" evidence="2">
    <location>
        <begin position="27"/>
        <end position="50"/>
    </location>
</feature>
<dbReference type="InterPro" id="IPR001810">
    <property type="entry name" value="F-box_dom"/>
</dbReference>
<evidence type="ECO:0000259" key="3">
    <source>
        <dbReference type="PROSITE" id="PS50181"/>
    </source>
</evidence>
<protein>
    <recommendedName>
        <fullName evidence="3">F-box domain-containing protein</fullName>
    </recommendedName>
</protein>
<evidence type="ECO:0000313" key="4">
    <source>
        <dbReference type="EMBL" id="CAD7626646.1"/>
    </source>
</evidence>
<dbReference type="EMBL" id="CAJPIZ010004017">
    <property type="protein sequence ID" value="CAG2107076.1"/>
    <property type="molecule type" value="Genomic_DNA"/>
</dbReference>
<dbReference type="InterPro" id="IPR006553">
    <property type="entry name" value="Leu-rich_rpt_Cys-con_subtyp"/>
</dbReference>
<dbReference type="SMART" id="SM00256">
    <property type="entry name" value="FBOX"/>
    <property type="match status" value="1"/>
</dbReference>
<name>A0A7R9PZG8_9ACAR</name>
<accession>A0A7R9PZG8</accession>
<evidence type="ECO:0000256" key="1">
    <source>
        <dbReference type="ARBA" id="ARBA00022786"/>
    </source>
</evidence>
<dbReference type="GO" id="GO:0019005">
    <property type="term" value="C:SCF ubiquitin ligase complex"/>
    <property type="evidence" value="ECO:0007669"/>
    <property type="project" value="TreeGrafter"/>
</dbReference>
<dbReference type="InterPro" id="IPR036047">
    <property type="entry name" value="F-box-like_dom_sf"/>
</dbReference>
<sequence length="390" mass="44441">MSDSMDASTLSQTSVVQKLTKMPNKSYNLRRRVGDSASKAGRHSSPAVSRTTIDDLPDDCLLDIFEKLDTIQDKCALQRVNKRFYFLVNRLLKAQKTFTVGSTFGDNNEQMLTQRICRTIIKRCPNLETFKMPGFYTKTSTNTLEERIGDKEMFSLGRKCKELRELDICGCGNVTERGINYIADVCPKLEKLSISFCLQVSGASLQKLTKNFRTLSINTNDMTPPLVDCLKSLSKGDGKHITELNVCAYNELNSQENILQMICTEFQCLRTLRYSIVSKDLVKYGLFGSLRNLRELVFDCNALNLSDHEMLNIMMGCKDLKSIFIRYEHGKDHNTLTDYSLRKLPLFCPNLVKFNFQSKETGLGVTDTTIESFSQLKHLEFLGFRNFDNI</sequence>
<feature type="non-terminal residue" evidence="4">
    <location>
        <position position="390"/>
    </location>
</feature>
<evidence type="ECO:0000256" key="2">
    <source>
        <dbReference type="SAM" id="MobiDB-lite"/>
    </source>
</evidence>
<keyword evidence="1" id="KW-0833">Ubl conjugation pathway</keyword>
<keyword evidence="5" id="KW-1185">Reference proteome</keyword>
<dbReference type="GO" id="GO:0031146">
    <property type="term" value="P:SCF-dependent proteasomal ubiquitin-dependent protein catabolic process"/>
    <property type="evidence" value="ECO:0007669"/>
    <property type="project" value="TreeGrafter"/>
</dbReference>
<dbReference type="Gene3D" id="3.80.10.10">
    <property type="entry name" value="Ribonuclease Inhibitor"/>
    <property type="match status" value="1"/>
</dbReference>
<proteinExistence type="predicted"/>